<evidence type="ECO:0000313" key="2">
    <source>
        <dbReference type="Proteomes" id="UP001151760"/>
    </source>
</evidence>
<comment type="caution">
    <text evidence="1">The sequence shown here is derived from an EMBL/GenBank/DDBJ whole genome shotgun (WGS) entry which is preliminary data.</text>
</comment>
<evidence type="ECO:0000313" key="1">
    <source>
        <dbReference type="EMBL" id="GJS92447.1"/>
    </source>
</evidence>
<dbReference type="EMBL" id="BQNB010011582">
    <property type="protein sequence ID" value="GJS92447.1"/>
    <property type="molecule type" value="Genomic_DNA"/>
</dbReference>
<dbReference type="InterPro" id="IPR053134">
    <property type="entry name" value="RNA-dir_DNA_polymerase"/>
</dbReference>
<evidence type="ECO:0008006" key="3">
    <source>
        <dbReference type="Google" id="ProtNLM"/>
    </source>
</evidence>
<organism evidence="1 2">
    <name type="scientific">Tanacetum coccineum</name>
    <dbReference type="NCBI Taxonomy" id="301880"/>
    <lineage>
        <taxon>Eukaryota</taxon>
        <taxon>Viridiplantae</taxon>
        <taxon>Streptophyta</taxon>
        <taxon>Embryophyta</taxon>
        <taxon>Tracheophyta</taxon>
        <taxon>Spermatophyta</taxon>
        <taxon>Magnoliopsida</taxon>
        <taxon>eudicotyledons</taxon>
        <taxon>Gunneridae</taxon>
        <taxon>Pentapetalae</taxon>
        <taxon>asterids</taxon>
        <taxon>campanulids</taxon>
        <taxon>Asterales</taxon>
        <taxon>Asteraceae</taxon>
        <taxon>Asteroideae</taxon>
        <taxon>Anthemideae</taxon>
        <taxon>Anthemidinae</taxon>
        <taxon>Tanacetum</taxon>
    </lineage>
</organism>
<accession>A0ABQ4ZR92</accession>
<reference evidence="1" key="1">
    <citation type="journal article" date="2022" name="Int. J. Mol. Sci.">
        <title>Draft Genome of Tanacetum Coccineum: Genomic Comparison of Closely Related Tanacetum-Family Plants.</title>
        <authorList>
            <person name="Yamashiro T."/>
            <person name="Shiraishi A."/>
            <person name="Nakayama K."/>
            <person name="Satake H."/>
        </authorList>
    </citation>
    <scope>NUCLEOTIDE SEQUENCE</scope>
</reference>
<sequence length="184" mass="20602">MLKILVEGGVITLKSSKLVPLECVVVSGPEGTSSATKPIIEERVKVAINPEYSEQTVMIGSTLTEEGRNKLCGLLQRNLDIFAWKPADMTGVPRHITEHRLNVREGCSPVRQKKRGQAADRNQAIQEEVGKLVEAGIMKEVHYHDWLSNPVMVKKHDDSWRMCVDFKDLNKACPKDGYPLPEID</sequence>
<dbReference type="SUPFAM" id="SSF56672">
    <property type="entry name" value="DNA/RNA polymerases"/>
    <property type="match status" value="1"/>
</dbReference>
<dbReference type="Proteomes" id="UP001151760">
    <property type="component" value="Unassembled WGS sequence"/>
</dbReference>
<dbReference type="PANTHER" id="PTHR24559">
    <property type="entry name" value="TRANSPOSON TY3-I GAG-POL POLYPROTEIN"/>
    <property type="match status" value="1"/>
</dbReference>
<dbReference type="Gene3D" id="3.10.10.10">
    <property type="entry name" value="HIV Type 1 Reverse Transcriptase, subunit A, domain 1"/>
    <property type="match status" value="1"/>
</dbReference>
<dbReference type="PANTHER" id="PTHR24559:SF444">
    <property type="entry name" value="REVERSE TRANSCRIPTASE DOMAIN-CONTAINING PROTEIN"/>
    <property type="match status" value="1"/>
</dbReference>
<dbReference type="InterPro" id="IPR043502">
    <property type="entry name" value="DNA/RNA_pol_sf"/>
</dbReference>
<keyword evidence="2" id="KW-1185">Reference proteome</keyword>
<gene>
    <name evidence="1" type="ORF">Tco_0799415</name>
</gene>
<protein>
    <recommendedName>
        <fullName evidence="3">Reverse transcriptase domain-containing protein</fullName>
    </recommendedName>
</protein>
<proteinExistence type="predicted"/>
<name>A0ABQ4ZR92_9ASTR</name>
<reference evidence="1" key="2">
    <citation type="submission" date="2022-01" db="EMBL/GenBank/DDBJ databases">
        <authorList>
            <person name="Yamashiro T."/>
            <person name="Shiraishi A."/>
            <person name="Satake H."/>
            <person name="Nakayama K."/>
        </authorList>
    </citation>
    <scope>NUCLEOTIDE SEQUENCE</scope>
</reference>